<feature type="compositionally biased region" description="Polar residues" evidence="1">
    <location>
        <begin position="1"/>
        <end position="10"/>
    </location>
</feature>
<feature type="transmembrane region" description="Helical" evidence="2">
    <location>
        <begin position="35"/>
        <end position="59"/>
    </location>
</feature>
<dbReference type="RefSeq" id="WP_309795829.1">
    <property type="nucleotide sequence ID" value="NZ_BAAAHY010000006.1"/>
</dbReference>
<name>A0ABU1J764_9MICC</name>
<protein>
    <submittedName>
        <fullName evidence="3">Iron-regulated membrane protein</fullName>
    </submittedName>
</protein>
<gene>
    <name evidence="3" type="ORF">JOE69_000501</name>
</gene>
<evidence type="ECO:0000313" key="4">
    <source>
        <dbReference type="Proteomes" id="UP001185069"/>
    </source>
</evidence>
<feature type="transmembrane region" description="Helical" evidence="2">
    <location>
        <begin position="178"/>
        <end position="198"/>
    </location>
</feature>
<dbReference type="Pfam" id="PF03929">
    <property type="entry name" value="PepSY_TM"/>
    <property type="match status" value="1"/>
</dbReference>
<proteinExistence type="predicted"/>
<feature type="region of interest" description="Disordered" evidence="1">
    <location>
        <begin position="270"/>
        <end position="291"/>
    </location>
</feature>
<dbReference type="Proteomes" id="UP001185069">
    <property type="component" value="Unassembled WGS sequence"/>
</dbReference>
<evidence type="ECO:0000256" key="2">
    <source>
        <dbReference type="SAM" id="Phobius"/>
    </source>
</evidence>
<dbReference type="InterPro" id="IPR005625">
    <property type="entry name" value="PepSY-ass_TM"/>
</dbReference>
<feature type="region of interest" description="Disordered" evidence="1">
    <location>
        <begin position="1"/>
        <end position="21"/>
    </location>
</feature>
<evidence type="ECO:0000256" key="1">
    <source>
        <dbReference type="SAM" id="MobiDB-lite"/>
    </source>
</evidence>
<accession>A0ABU1J764</accession>
<keyword evidence="4" id="KW-1185">Reference proteome</keyword>
<keyword evidence="2" id="KW-0472">Membrane</keyword>
<feature type="transmembrane region" description="Helical" evidence="2">
    <location>
        <begin position="442"/>
        <end position="472"/>
    </location>
</feature>
<keyword evidence="2" id="KW-1133">Transmembrane helix</keyword>
<dbReference type="EMBL" id="JAVDQF010000001">
    <property type="protein sequence ID" value="MDR6268263.1"/>
    <property type="molecule type" value="Genomic_DNA"/>
</dbReference>
<keyword evidence="2" id="KW-0812">Transmembrane</keyword>
<comment type="caution">
    <text evidence="3">The sequence shown here is derived from an EMBL/GenBank/DDBJ whole genome shotgun (WGS) entry which is preliminary data.</text>
</comment>
<dbReference type="PANTHER" id="PTHR34219">
    <property type="entry name" value="IRON-REGULATED INNER MEMBRANE PROTEIN-RELATED"/>
    <property type="match status" value="1"/>
</dbReference>
<sequence length="482" mass="51266">MSTDQAQTESPAAPADPDARRTPRRGWLIPLLLRLHFYAGILIGPFILVAALSGAFYALTPTLEKLVYAQELTAPVSAQTQPLAAQVRAAQDVVGESGTLAGVWPAPEPGSTTRVLFRAAELRAGESRAIFIDPGTAQVRGDLTVYSSNGELPLRTWSSSLHSNLNLGEPGRIYSELAASWLGIVVLAGAALWVQRLLKARRKKELLRPSRKGSGYRKLFSWHASLGVWVLFGALFLSATGITWSQFAGENVSAVRGALDWKTPSISTRLDGEAPAEAGGHGGHGAEATSPATVDPADFDRVLGAARNAGIDAPRIQIKVPAAADRAWTVNELEGGNPADADQVAIDPRSFEVTDRLAFADFSPAAKLTKWAIALHMGTLFGLANQILLFLTALGIAAMTALGYLMWWKRRPTRPAGVVDAQRGGSRFGRAVPSGKLAKAPWWGVLSVVLAGAVLGIFLPLVGLSLIAFVLLDTLVNARRGQ</sequence>
<organism evidence="3 4">
    <name type="scientific">Arthrobacter russicus</name>
    <dbReference type="NCBI Taxonomy" id="172040"/>
    <lineage>
        <taxon>Bacteria</taxon>
        <taxon>Bacillati</taxon>
        <taxon>Actinomycetota</taxon>
        <taxon>Actinomycetes</taxon>
        <taxon>Micrococcales</taxon>
        <taxon>Micrococcaceae</taxon>
        <taxon>Arthrobacter</taxon>
    </lineage>
</organism>
<reference evidence="3 4" key="1">
    <citation type="submission" date="2023-07" db="EMBL/GenBank/DDBJ databases">
        <title>Sequencing the genomes of 1000 actinobacteria strains.</title>
        <authorList>
            <person name="Klenk H.-P."/>
        </authorList>
    </citation>
    <scope>NUCLEOTIDE SEQUENCE [LARGE SCALE GENOMIC DNA]</scope>
    <source>
        <strain evidence="3 4">DSM 14555</strain>
    </source>
</reference>
<feature type="transmembrane region" description="Helical" evidence="2">
    <location>
        <begin position="219"/>
        <end position="244"/>
    </location>
</feature>
<dbReference type="PANTHER" id="PTHR34219:SF1">
    <property type="entry name" value="PEPSY DOMAIN-CONTAINING PROTEIN"/>
    <property type="match status" value="1"/>
</dbReference>
<evidence type="ECO:0000313" key="3">
    <source>
        <dbReference type="EMBL" id="MDR6268263.1"/>
    </source>
</evidence>
<feature type="transmembrane region" description="Helical" evidence="2">
    <location>
        <begin position="387"/>
        <end position="407"/>
    </location>
</feature>